<dbReference type="Gene3D" id="3.30.1490.20">
    <property type="entry name" value="ATP-grasp fold, A domain"/>
    <property type="match status" value="1"/>
</dbReference>
<keyword evidence="2 4" id="KW-0547">Nucleotide-binding</keyword>
<evidence type="ECO:0000256" key="2">
    <source>
        <dbReference type="ARBA" id="ARBA00022741"/>
    </source>
</evidence>
<evidence type="ECO:0000256" key="3">
    <source>
        <dbReference type="ARBA" id="ARBA00022840"/>
    </source>
</evidence>
<protein>
    <submittedName>
        <fullName evidence="6">Carbamoyl phosphate synthase</fullName>
    </submittedName>
</protein>
<dbReference type="OrthoDB" id="9765608at2"/>
<dbReference type="SUPFAM" id="SSF56059">
    <property type="entry name" value="Glutathione synthetase ATP-binding domain-like"/>
    <property type="match status" value="1"/>
</dbReference>
<gene>
    <name evidence="6" type="ORF">C7I55_26525</name>
</gene>
<evidence type="ECO:0000256" key="1">
    <source>
        <dbReference type="ARBA" id="ARBA00022598"/>
    </source>
</evidence>
<dbReference type="InterPro" id="IPR011095">
    <property type="entry name" value="Dala_Dala_lig_C"/>
</dbReference>
<dbReference type="Proteomes" id="UP000241167">
    <property type="component" value="Unassembled WGS sequence"/>
</dbReference>
<comment type="caution">
    <text evidence="6">The sequence shown here is derived from an EMBL/GenBank/DDBJ whole genome shotgun (WGS) entry which is preliminary data.</text>
</comment>
<dbReference type="PANTHER" id="PTHR43585:SF2">
    <property type="entry name" value="ATP-GRASP ENZYME FSQD"/>
    <property type="match status" value="1"/>
</dbReference>
<keyword evidence="3 4" id="KW-0067">ATP-binding</keyword>
<dbReference type="Gene3D" id="3.30.470.20">
    <property type="entry name" value="ATP-grasp fold, B domain"/>
    <property type="match status" value="1"/>
</dbReference>
<sequence length="327" mass="35340">MKALVTGGGAVLGQGIINSLRRSALDATIVVTDPNPLSAGLYWGACAYRVPPADDPAYIDAISGLLEREMPDVVLVGTDVELAAFARHRSALETRFGTRIIVSAPDVIAIADDKYRTFEFLRAHGFDPPGSARADDDDAVEALIEQVGFPLVVKPRIGARSVGVSVVHDRDQLAGALNGRSGLIVQECIGTPDGEYTASVLVFDGVPCASIVMRRDLRDGNTFRAYSGPYPALNEEVRRLGAALNPYGPANFQFRTDKSGKPRVFEINARFSGATPLRALVGFNEVEMCIRRILRDEPVATSEIPEAIILRHLSETLVMPEALEQVR</sequence>
<dbReference type="EMBL" id="PXYI01000014">
    <property type="protein sequence ID" value="PSJ36427.1"/>
    <property type="molecule type" value="Genomic_DNA"/>
</dbReference>
<dbReference type="InterPro" id="IPR052032">
    <property type="entry name" value="ATP-dep_AA_Ligase"/>
</dbReference>
<dbReference type="AlphaFoldDB" id="A0A2P7QEN0"/>
<keyword evidence="1" id="KW-0436">Ligase</keyword>
<name>A0A2P7QEN0_9SPHN</name>
<dbReference type="Gene3D" id="3.40.50.20">
    <property type="match status" value="1"/>
</dbReference>
<evidence type="ECO:0000256" key="4">
    <source>
        <dbReference type="PROSITE-ProRule" id="PRU00409"/>
    </source>
</evidence>
<dbReference type="NCBIfam" id="NF009402">
    <property type="entry name" value="PRK12767.1-1"/>
    <property type="match status" value="1"/>
</dbReference>
<accession>A0A2P7QEN0</accession>
<evidence type="ECO:0000313" key="6">
    <source>
        <dbReference type="EMBL" id="PSJ36427.1"/>
    </source>
</evidence>
<organism evidence="6 7">
    <name type="scientific">Allosphingosinicella deserti</name>
    <dbReference type="NCBI Taxonomy" id="2116704"/>
    <lineage>
        <taxon>Bacteria</taxon>
        <taxon>Pseudomonadati</taxon>
        <taxon>Pseudomonadota</taxon>
        <taxon>Alphaproteobacteria</taxon>
        <taxon>Sphingomonadales</taxon>
        <taxon>Sphingomonadaceae</taxon>
        <taxon>Allosphingosinicella</taxon>
    </lineage>
</organism>
<keyword evidence="7" id="KW-1185">Reference proteome</keyword>
<dbReference type="InterPro" id="IPR011761">
    <property type="entry name" value="ATP-grasp"/>
</dbReference>
<dbReference type="InterPro" id="IPR048764">
    <property type="entry name" value="PylC_N"/>
</dbReference>
<dbReference type="GO" id="GO:0005524">
    <property type="term" value="F:ATP binding"/>
    <property type="evidence" value="ECO:0007669"/>
    <property type="project" value="UniProtKB-UniRule"/>
</dbReference>
<reference evidence="6 7" key="1">
    <citation type="submission" date="2018-03" db="EMBL/GenBank/DDBJ databases">
        <title>The draft genome of Sphingosinicella sp. GL-C-18.</title>
        <authorList>
            <person name="Liu L."/>
            <person name="Li L."/>
            <person name="Liang L."/>
            <person name="Zhang X."/>
            <person name="Wang T."/>
        </authorList>
    </citation>
    <scope>NUCLEOTIDE SEQUENCE [LARGE SCALE GENOMIC DNA]</scope>
    <source>
        <strain evidence="6 7">GL-C-18</strain>
    </source>
</reference>
<dbReference type="Pfam" id="PF21360">
    <property type="entry name" value="PylC-like_N"/>
    <property type="match status" value="1"/>
</dbReference>
<feature type="domain" description="ATP-grasp" evidence="5">
    <location>
        <begin position="118"/>
        <end position="294"/>
    </location>
</feature>
<proteinExistence type="predicted"/>
<dbReference type="PANTHER" id="PTHR43585">
    <property type="entry name" value="FUMIPYRROLE BIOSYNTHESIS PROTEIN C"/>
    <property type="match status" value="1"/>
</dbReference>
<evidence type="ECO:0000259" key="5">
    <source>
        <dbReference type="PROSITE" id="PS50975"/>
    </source>
</evidence>
<dbReference type="Pfam" id="PF15632">
    <property type="entry name" value="ATPgrasp_Ter"/>
    <property type="match status" value="1"/>
</dbReference>
<dbReference type="PROSITE" id="PS50975">
    <property type="entry name" value="ATP_GRASP"/>
    <property type="match status" value="1"/>
</dbReference>
<dbReference type="GO" id="GO:0046872">
    <property type="term" value="F:metal ion binding"/>
    <property type="evidence" value="ECO:0007669"/>
    <property type="project" value="InterPro"/>
</dbReference>
<dbReference type="Pfam" id="PF07478">
    <property type="entry name" value="Dala_Dala_lig_C"/>
    <property type="match status" value="1"/>
</dbReference>
<dbReference type="InterPro" id="IPR013815">
    <property type="entry name" value="ATP_grasp_subdomain_1"/>
</dbReference>
<dbReference type="GO" id="GO:0008716">
    <property type="term" value="F:D-alanine-D-alanine ligase activity"/>
    <property type="evidence" value="ECO:0007669"/>
    <property type="project" value="InterPro"/>
</dbReference>
<evidence type="ECO:0000313" key="7">
    <source>
        <dbReference type="Proteomes" id="UP000241167"/>
    </source>
</evidence>